<evidence type="ECO:0000313" key="3">
    <source>
        <dbReference type="EMBL" id="OAO11738.1"/>
    </source>
</evidence>
<dbReference type="Pfam" id="PF00069">
    <property type="entry name" value="Pkinase"/>
    <property type="match status" value="1"/>
</dbReference>
<dbReference type="InterPro" id="IPR011009">
    <property type="entry name" value="Kinase-like_dom_sf"/>
</dbReference>
<proteinExistence type="predicted"/>
<dbReference type="PANTHER" id="PTHR44167:SF24">
    <property type="entry name" value="SERINE_THREONINE-PROTEIN KINASE CHK2"/>
    <property type="match status" value="1"/>
</dbReference>
<keyword evidence="4" id="KW-1185">Reference proteome</keyword>
<dbReference type="Gene3D" id="1.10.510.10">
    <property type="entry name" value="Transferase(Phosphotransferase) domain 1"/>
    <property type="match status" value="1"/>
</dbReference>
<sequence>MSESVEELPDRLDASLSCEEPSSHGGRMRSISEVYSIGNLSNGNEAHERVNEDEVLAASGFVSPILPRRCSKEEESDIHYTDNGIVLGATGFDKGKRKESHQIEHRGRLFSELSISDMPTETDDESQNGAPSLLGVVPPLDISFPCSYEDNMESRGQTILQLHQAAIKRVLIRSGAHISRFNIVYSKVGYYWPQETIRHCRTGRIKRGMVLKRQFGVYYPDKTRDFVALKIMEKSAISECFQWNEDDVQTELGVMKELSCDGGHENVLFLYDNLETKDYLIAVMELVNGDLHDMLPSIKDTDTINSVFAQILKGYKFITDHGYYHCDLSLENVTIKLEPNYKGSGKTRIVAKLTDFGRVRKMDENGHATIDGDEVAGKPYYLAPEAYCGSYEAGPADVWSLGVILFIMITNNPPFGIANDSDEVFEPFSTEGFKYLEPALQRARATEDQIELLSRLLCIIPEDRPSVDDMLKLPWL</sequence>
<keyword evidence="3" id="KW-0418">Kinase</keyword>
<dbReference type="AlphaFoldDB" id="A0A196S3K8"/>
<dbReference type="GO" id="GO:0005634">
    <property type="term" value="C:nucleus"/>
    <property type="evidence" value="ECO:0007669"/>
    <property type="project" value="TreeGrafter"/>
</dbReference>
<dbReference type="GO" id="GO:0044773">
    <property type="term" value="P:mitotic DNA damage checkpoint signaling"/>
    <property type="evidence" value="ECO:0007669"/>
    <property type="project" value="TreeGrafter"/>
</dbReference>
<accession>A0A196S3K8</accession>
<dbReference type="GO" id="GO:0004674">
    <property type="term" value="F:protein serine/threonine kinase activity"/>
    <property type="evidence" value="ECO:0007669"/>
    <property type="project" value="TreeGrafter"/>
</dbReference>
<feature type="domain" description="Protein kinase" evidence="2">
    <location>
        <begin position="191"/>
        <end position="476"/>
    </location>
</feature>
<dbReference type="GO" id="GO:0005524">
    <property type="term" value="F:ATP binding"/>
    <property type="evidence" value="ECO:0007669"/>
    <property type="project" value="InterPro"/>
</dbReference>
<feature type="region of interest" description="Disordered" evidence="1">
    <location>
        <begin position="1"/>
        <end position="27"/>
    </location>
</feature>
<dbReference type="GO" id="GO:0005737">
    <property type="term" value="C:cytoplasm"/>
    <property type="evidence" value="ECO:0007669"/>
    <property type="project" value="TreeGrafter"/>
</dbReference>
<dbReference type="InterPro" id="IPR000719">
    <property type="entry name" value="Prot_kinase_dom"/>
</dbReference>
<keyword evidence="3" id="KW-0808">Transferase</keyword>
<evidence type="ECO:0000313" key="4">
    <source>
        <dbReference type="Proteomes" id="UP000078348"/>
    </source>
</evidence>
<dbReference type="OrthoDB" id="60484at2759"/>
<dbReference type="PROSITE" id="PS50011">
    <property type="entry name" value="PROTEIN_KINASE_DOM"/>
    <property type="match status" value="1"/>
</dbReference>
<dbReference type="EMBL" id="LXWW01000580">
    <property type="protein sequence ID" value="OAO11738.1"/>
    <property type="molecule type" value="Genomic_DNA"/>
</dbReference>
<evidence type="ECO:0000259" key="2">
    <source>
        <dbReference type="PROSITE" id="PS50011"/>
    </source>
</evidence>
<evidence type="ECO:0000256" key="1">
    <source>
        <dbReference type="SAM" id="MobiDB-lite"/>
    </source>
</evidence>
<gene>
    <name evidence="3" type="ORF">AV274_6573</name>
</gene>
<dbReference type="PANTHER" id="PTHR44167">
    <property type="entry name" value="OVARIAN-SPECIFIC SERINE/THREONINE-PROTEIN KINASE LOK-RELATED"/>
    <property type="match status" value="1"/>
</dbReference>
<dbReference type="STRING" id="478820.A0A196S3K8"/>
<reference evidence="3 4" key="1">
    <citation type="submission" date="2016-05" db="EMBL/GenBank/DDBJ databases">
        <title>Nuclear genome of Blastocystis sp. subtype 1 NandII.</title>
        <authorList>
            <person name="Gentekaki E."/>
            <person name="Curtis B."/>
            <person name="Stairs C."/>
            <person name="Eme L."/>
            <person name="Herman E."/>
            <person name="Klimes V."/>
            <person name="Arias M.C."/>
            <person name="Elias M."/>
            <person name="Hilliou F."/>
            <person name="Klute M."/>
            <person name="Malik S.-B."/>
            <person name="Pightling A."/>
            <person name="Rachubinski R."/>
            <person name="Salas D."/>
            <person name="Schlacht A."/>
            <person name="Suga H."/>
            <person name="Archibald J."/>
            <person name="Ball S.G."/>
            <person name="Clark G."/>
            <person name="Dacks J."/>
            <person name="Van Der Giezen M."/>
            <person name="Tsaousis A."/>
            <person name="Roger A."/>
        </authorList>
    </citation>
    <scope>NUCLEOTIDE SEQUENCE [LARGE SCALE GENOMIC DNA]</scope>
    <source>
        <strain evidence="4">ATCC 50177 / NandII</strain>
    </source>
</reference>
<dbReference type="SUPFAM" id="SSF56112">
    <property type="entry name" value="Protein kinase-like (PK-like)"/>
    <property type="match status" value="1"/>
</dbReference>
<dbReference type="Proteomes" id="UP000078348">
    <property type="component" value="Unassembled WGS sequence"/>
</dbReference>
<protein>
    <submittedName>
        <fullName evidence="3">Protein kinase</fullName>
    </submittedName>
</protein>
<name>A0A196S3K8_BLAHN</name>
<comment type="caution">
    <text evidence="3">The sequence shown here is derived from an EMBL/GenBank/DDBJ whole genome shotgun (WGS) entry which is preliminary data.</text>
</comment>
<organism evidence="3 4">
    <name type="scientific">Blastocystis sp. subtype 1 (strain ATCC 50177 / NandII)</name>
    <dbReference type="NCBI Taxonomy" id="478820"/>
    <lineage>
        <taxon>Eukaryota</taxon>
        <taxon>Sar</taxon>
        <taxon>Stramenopiles</taxon>
        <taxon>Bigyra</taxon>
        <taxon>Opalozoa</taxon>
        <taxon>Opalinata</taxon>
        <taxon>Blastocystidae</taxon>
        <taxon>Blastocystis</taxon>
    </lineage>
</organism>